<dbReference type="InterPro" id="IPR047817">
    <property type="entry name" value="ABC2_TM_bact-type"/>
</dbReference>
<reference evidence="3 4" key="1">
    <citation type="submission" date="2020-08" db="EMBL/GenBank/DDBJ databases">
        <title>Genomic Encyclopedia of Type Strains, Phase III (KMG-III): the genomes of soil and plant-associated and newly described type strains.</title>
        <authorList>
            <person name="Whitman W."/>
        </authorList>
    </citation>
    <scope>NUCLEOTIDE SEQUENCE [LARGE SCALE GENOMIC DNA]</scope>
    <source>
        <strain evidence="3 4">CECT 3313</strain>
    </source>
</reference>
<comment type="caution">
    <text evidence="3">The sequence shown here is derived from an EMBL/GenBank/DDBJ whole genome shotgun (WGS) entry which is preliminary data.</text>
</comment>
<feature type="transmembrane region" description="Helical" evidence="1">
    <location>
        <begin position="51"/>
        <end position="70"/>
    </location>
</feature>
<evidence type="ECO:0000313" key="3">
    <source>
        <dbReference type="EMBL" id="MBB5931106.1"/>
    </source>
</evidence>
<protein>
    <submittedName>
        <fullName evidence="3">ABC-type polysaccharide/polyol phosphate export permease</fullName>
    </submittedName>
</protein>
<evidence type="ECO:0000259" key="2">
    <source>
        <dbReference type="PROSITE" id="PS51012"/>
    </source>
</evidence>
<dbReference type="EMBL" id="JACHJK010000014">
    <property type="protein sequence ID" value="MBB5931106.1"/>
    <property type="molecule type" value="Genomic_DNA"/>
</dbReference>
<keyword evidence="1" id="KW-1133">Transmembrane helix</keyword>
<keyword evidence="1" id="KW-0812">Transmembrane</keyword>
<feature type="domain" description="ABC transmembrane type-2" evidence="2">
    <location>
        <begin position="1"/>
        <end position="72"/>
    </location>
</feature>
<keyword evidence="4" id="KW-1185">Reference proteome</keyword>
<evidence type="ECO:0000313" key="4">
    <source>
        <dbReference type="Proteomes" id="UP000585836"/>
    </source>
</evidence>
<dbReference type="PROSITE" id="PS51012">
    <property type="entry name" value="ABC_TM2"/>
    <property type="match status" value="1"/>
</dbReference>
<sequence>MSPFFGSDALYPVPVMPGRLRAVSKVNPLSCQVDALRGLLLGTPAHLAADFAVLTVAAALGSTAASALLARPAR</sequence>
<gene>
    <name evidence="3" type="ORF">FHS34_006613</name>
</gene>
<organism evidence="3 4">
    <name type="scientific">Streptomyces echinatus</name>
    <dbReference type="NCBI Taxonomy" id="67293"/>
    <lineage>
        <taxon>Bacteria</taxon>
        <taxon>Bacillati</taxon>
        <taxon>Actinomycetota</taxon>
        <taxon>Actinomycetes</taxon>
        <taxon>Kitasatosporales</taxon>
        <taxon>Streptomycetaceae</taxon>
        <taxon>Streptomyces</taxon>
    </lineage>
</organism>
<keyword evidence="1" id="KW-0472">Membrane</keyword>
<evidence type="ECO:0000256" key="1">
    <source>
        <dbReference type="SAM" id="Phobius"/>
    </source>
</evidence>
<dbReference type="AlphaFoldDB" id="A0A7W9Q008"/>
<accession>A0A7W9Q008</accession>
<proteinExistence type="predicted"/>
<dbReference type="Proteomes" id="UP000585836">
    <property type="component" value="Unassembled WGS sequence"/>
</dbReference>
<name>A0A7W9Q008_9ACTN</name>